<evidence type="ECO:0000259" key="15">
    <source>
        <dbReference type="PROSITE" id="PS51751"/>
    </source>
</evidence>
<evidence type="ECO:0000256" key="9">
    <source>
        <dbReference type="ARBA" id="ARBA00023136"/>
    </source>
</evidence>
<reference evidence="16" key="1">
    <citation type="journal article" date="2020" name="BMC Genomics">
        <title>Correction to: Identification and distribution of gene clusters required for synthesis of sphingolipid metabolism inhibitors in diverse species of the filamentous fungus Fusarium.</title>
        <authorList>
            <person name="Kim H.S."/>
            <person name="Lohmar J.M."/>
            <person name="Busman M."/>
            <person name="Brown D.W."/>
            <person name="Naumann T.A."/>
            <person name="Divon H.H."/>
            <person name="Lysoe E."/>
            <person name="Uhlig S."/>
            <person name="Proctor R.H."/>
        </authorList>
    </citation>
    <scope>NUCLEOTIDE SEQUENCE</scope>
    <source>
        <strain evidence="16">NRRL 22465</strain>
    </source>
</reference>
<dbReference type="InterPro" id="IPR007905">
    <property type="entry name" value="EBP"/>
</dbReference>
<evidence type="ECO:0000256" key="3">
    <source>
        <dbReference type="ARBA" id="ARBA00022516"/>
    </source>
</evidence>
<dbReference type="GO" id="GO:0016020">
    <property type="term" value="C:membrane"/>
    <property type="evidence" value="ECO:0007669"/>
    <property type="project" value="UniProtKB-SubCell"/>
</dbReference>
<organism evidence="16 17">
    <name type="scientific">Fusarium zealandicum</name>
    <dbReference type="NCBI Taxonomy" id="1053134"/>
    <lineage>
        <taxon>Eukaryota</taxon>
        <taxon>Fungi</taxon>
        <taxon>Dikarya</taxon>
        <taxon>Ascomycota</taxon>
        <taxon>Pezizomycotina</taxon>
        <taxon>Sordariomycetes</taxon>
        <taxon>Hypocreomycetidae</taxon>
        <taxon>Hypocreales</taxon>
        <taxon>Nectriaceae</taxon>
        <taxon>Fusarium</taxon>
        <taxon>Fusarium staphyleae species complex</taxon>
    </lineage>
</organism>
<dbReference type="GO" id="GO:0016126">
    <property type="term" value="P:sterol biosynthetic process"/>
    <property type="evidence" value="ECO:0007669"/>
    <property type="project" value="UniProtKB-KW"/>
</dbReference>
<feature type="transmembrane region" description="Helical" evidence="14">
    <location>
        <begin position="163"/>
        <end position="184"/>
    </location>
</feature>
<evidence type="ECO:0000256" key="4">
    <source>
        <dbReference type="ARBA" id="ARBA00022692"/>
    </source>
</evidence>
<evidence type="ECO:0000256" key="7">
    <source>
        <dbReference type="ARBA" id="ARBA00023011"/>
    </source>
</evidence>
<dbReference type="EMBL" id="JABEYC010000749">
    <property type="protein sequence ID" value="KAF4974458.1"/>
    <property type="molecule type" value="Genomic_DNA"/>
</dbReference>
<comment type="caution">
    <text evidence="16">The sequence shown here is derived from an EMBL/GenBank/DDBJ whole genome shotgun (WGS) entry which is preliminary data.</text>
</comment>
<feature type="transmembrane region" description="Helical" evidence="14">
    <location>
        <begin position="196"/>
        <end position="218"/>
    </location>
</feature>
<evidence type="ECO:0000256" key="12">
    <source>
        <dbReference type="ARBA" id="ARBA00023235"/>
    </source>
</evidence>
<comment type="similarity">
    <text evidence="2">Belongs to the EBP family.</text>
</comment>
<dbReference type="PANTHER" id="PTHR14207">
    <property type="entry name" value="STEROL ISOMERASE"/>
    <property type="match status" value="1"/>
</dbReference>
<keyword evidence="4 13" id="KW-0812">Transmembrane</keyword>
<evidence type="ECO:0000256" key="14">
    <source>
        <dbReference type="SAM" id="Phobius"/>
    </source>
</evidence>
<feature type="transmembrane region" description="Helical" evidence="14">
    <location>
        <begin position="40"/>
        <end position="61"/>
    </location>
</feature>
<reference evidence="16" key="2">
    <citation type="submission" date="2020-05" db="EMBL/GenBank/DDBJ databases">
        <authorList>
            <person name="Kim H.-S."/>
            <person name="Proctor R.H."/>
            <person name="Brown D.W."/>
        </authorList>
    </citation>
    <scope>NUCLEOTIDE SEQUENCE</scope>
    <source>
        <strain evidence="16">NRRL 22465</strain>
    </source>
</reference>
<dbReference type="GO" id="GO:0047750">
    <property type="term" value="F:cholestenol delta-isomerase activity"/>
    <property type="evidence" value="ECO:0007669"/>
    <property type="project" value="InterPro"/>
</dbReference>
<evidence type="ECO:0000256" key="10">
    <source>
        <dbReference type="ARBA" id="ARBA00023166"/>
    </source>
</evidence>
<evidence type="ECO:0000256" key="5">
    <source>
        <dbReference type="ARBA" id="ARBA00022955"/>
    </source>
</evidence>
<proteinExistence type="inferred from homology"/>
<keyword evidence="8" id="KW-0443">Lipid metabolism</keyword>
<name>A0A8H4UDI2_9HYPO</name>
<evidence type="ECO:0000256" key="1">
    <source>
        <dbReference type="ARBA" id="ARBA00004141"/>
    </source>
</evidence>
<evidence type="ECO:0000313" key="17">
    <source>
        <dbReference type="Proteomes" id="UP000635477"/>
    </source>
</evidence>
<feature type="transmembrane region" description="Helical" evidence="14">
    <location>
        <begin position="126"/>
        <end position="151"/>
    </location>
</feature>
<keyword evidence="10" id="KW-1207">Sterol metabolism</keyword>
<keyword evidence="9 13" id="KW-0472">Membrane</keyword>
<dbReference type="Proteomes" id="UP000635477">
    <property type="component" value="Unassembled WGS sequence"/>
</dbReference>
<accession>A0A8H4UDI2</accession>
<sequence>MDDPVLTVNTINSTAKAPLHPFSPLSVVLSSYEANSMAPLPLVSCFAAGCIVIFLTTLLLVNLTRPSLSRAETLTTMWFALCGCIHLFFEGYFSYNSMDMASQMDIFGQLWKEYSLSDSRYLTQDSFIVCMETVTAVFWGPMSFVCAWCIVREHPLRHPLQIIISLGQIYGDVLYLGTCTYSSVVFDIVHCRPERFYFWVYYFFCNFIWIVIPMVLLVGSVRETARVFAKVQAAEKRKKNL</sequence>
<evidence type="ECO:0000256" key="2">
    <source>
        <dbReference type="ARBA" id="ARBA00008337"/>
    </source>
</evidence>
<dbReference type="Pfam" id="PF05241">
    <property type="entry name" value="EBP"/>
    <property type="match status" value="1"/>
</dbReference>
<keyword evidence="17" id="KW-1185">Reference proteome</keyword>
<feature type="domain" description="EXPERA" evidence="15">
    <location>
        <begin position="71"/>
        <end position="217"/>
    </location>
</feature>
<dbReference type="InterPro" id="IPR033118">
    <property type="entry name" value="EXPERA"/>
</dbReference>
<dbReference type="GO" id="GO:0004769">
    <property type="term" value="F:steroid Delta-isomerase activity"/>
    <property type="evidence" value="ECO:0007669"/>
    <property type="project" value="TreeGrafter"/>
</dbReference>
<feature type="transmembrane region" description="Helical" evidence="14">
    <location>
        <begin position="73"/>
        <end position="95"/>
    </location>
</feature>
<comment type="subcellular location">
    <subcellularLocation>
        <location evidence="1">Membrane</location>
        <topology evidence="1">Multi-pass membrane protein</topology>
    </subcellularLocation>
</comment>
<dbReference type="PANTHER" id="PTHR14207:SF0">
    <property type="entry name" value="3-BETA-HYDROXYSTEROID-DELTA(8),DELTA(7)-ISOMERASE"/>
    <property type="match status" value="1"/>
</dbReference>
<evidence type="ECO:0000313" key="16">
    <source>
        <dbReference type="EMBL" id="KAF4974458.1"/>
    </source>
</evidence>
<evidence type="ECO:0000256" key="11">
    <source>
        <dbReference type="ARBA" id="ARBA00023221"/>
    </source>
</evidence>
<protein>
    <recommendedName>
        <fullName evidence="15">EXPERA domain-containing protein</fullName>
    </recommendedName>
</protein>
<evidence type="ECO:0000256" key="8">
    <source>
        <dbReference type="ARBA" id="ARBA00023098"/>
    </source>
</evidence>
<keyword evidence="5" id="KW-0752">Steroid biosynthesis</keyword>
<evidence type="ECO:0000256" key="13">
    <source>
        <dbReference type="PROSITE-ProRule" id="PRU01087"/>
    </source>
</evidence>
<keyword evidence="6 13" id="KW-1133">Transmembrane helix</keyword>
<dbReference type="GO" id="GO:0000247">
    <property type="term" value="F:C-8 sterol isomerase activity"/>
    <property type="evidence" value="ECO:0007669"/>
    <property type="project" value="TreeGrafter"/>
</dbReference>
<evidence type="ECO:0000256" key="6">
    <source>
        <dbReference type="ARBA" id="ARBA00022989"/>
    </source>
</evidence>
<keyword evidence="7" id="KW-0756">Sterol biosynthesis</keyword>
<dbReference type="AlphaFoldDB" id="A0A8H4UDI2"/>
<dbReference type="OrthoDB" id="58557at2759"/>
<keyword evidence="12" id="KW-0413">Isomerase</keyword>
<dbReference type="PROSITE" id="PS51751">
    <property type="entry name" value="EXPERA"/>
    <property type="match status" value="1"/>
</dbReference>
<dbReference type="GO" id="GO:0005783">
    <property type="term" value="C:endoplasmic reticulum"/>
    <property type="evidence" value="ECO:0007669"/>
    <property type="project" value="TreeGrafter"/>
</dbReference>
<gene>
    <name evidence="16" type="ORF">FZEAL_8629</name>
</gene>
<keyword evidence="11" id="KW-0753">Steroid metabolism</keyword>
<keyword evidence="3" id="KW-0444">Lipid biosynthesis</keyword>